<evidence type="ECO:0000313" key="1">
    <source>
        <dbReference type="EMBL" id="MCT7397782.1"/>
    </source>
</evidence>
<protein>
    <submittedName>
        <fullName evidence="1">Uncharacterized protein</fullName>
    </submittedName>
</protein>
<gene>
    <name evidence="1" type="ORF">N5B56_01605</name>
</gene>
<name>A0ABT2LWW2_9FIRM</name>
<accession>A0ABT2LWW2</accession>
<dbReference type="RefSeq" id="WP_260978218.1">
    <property type="nucleotide sequence ID" value="NZ_JAODBU010000002.1"/>
</dbReference>
<comment type="caution">
    <text evidence="1">The sequence shown here is derived from an EMBL/GenBank/DDBJ whole genome shotgun (WGS) entry which is preliminary data.</text>
</comment>
<keyword evidence="2" id="KW-1185">Reference proteome</keyword>
<proteinExistence type="predicted"/>
<organism evidence="1 2">
    <name type="scientific">Eubacterium album</name>
    <dbReference type="NCBI Taxonomy" id="2978477"/>
    <lineage>
        <taxon>Bacteria</taxon>
        <taxon>Bacillati</taxon>
        <taxon>Bacillota</taxon>
        <taxon>Clostridia</taxon>
        <taxon>Eubacteriales</taxon>
        <taxon>Eubacteriaceae</taxon>
        <taxon>Eubacterium</taxon>
    </lineage>
</organism>
<sequence length="92" mass="10794">MAKTQVYYLCSCDEWKSNSSMRLLFIGTSQTKLMMKISKEIEAENMEYGDSSLTPKQQAKSFRNDWKNKTRDVINGNLVYGHYDYAYNNEEI</sequence>
<reference evidence="1" key="1">
    <citation type="submission" date="2022-09" db="EMBL/GenBank/DDBJ databases">
        <title>Eubacterium sp. LFL-14 isolated from human feces.</title>
        <authorList>
            <person name="Liu F."/>
        </authorList>
    </citation>
    <scope>NUCLEOTIDE SEQUENCE</scope>
    <source>
        <strain evidence="1">LFL-14</strain>
    </source>
</reference>
<evidence type="ECO:0000313" key="2">
    <source>
        <dbReference type="Proteomes" id="UP001431199"/>
    </source>
</evidence>
<dbReference type="Proteomes" id="UP001431199">
    <property type="component" value="Unassembled WGS sequence"/>
</dbReference>
<dbReference type="EMBL" id="JAODBU010000002">
    <property type="protein sequence ID" value="MCT7397782.1"/>
    <property type="molecule type" value="Genomic_DNA"/>
</dbReference>